<feature type="compositionally biased region" description="Low complexity" evidence="10">
    <location>
        <begin position="1013"/>
        <end position="1024"/>
    </location>
</feature>
<keyword evidence="3" id="KW-0479">Metal-binding</keyword>
<dbReference type="GO" id="GO:0000981">
    <property type="term" value="F:DNA-binding transcription factor activity, RNA polymerase II-specific"/>
    <property type="evidence" value="ECO:0007669"/>
    <property type="project" value="TreeGrafter"/>
</dbReference>
<dbReference type="PANTHER" id="PTHR12360">
    <property type="entry name" value="NUCLEAR TRANSCRIPTION FACTOR, X-BOX BINDING 1 NFX1"/>
    <property type="match status" value="1"/>
</dbReference>
<dbReference type="Pfam" id="PF01424">
    <property type="entry name" value="R3H"/>
    <property type="match status" value="1"/>
</dbReference>
<feature type="region of interest" description="Disordered" evidence="10">
    <location>
        <begin position="1013"/>
        <end position="1069"/>
    </location>
</feature>
<dbReference type="InterPro" id="IPR000967">
    <property type="entry name" value="Znf_NFX1"/>
</dbReference>
<feature type="compositionally biased region" description="Polar residues" evidence="10">
    <location>
        <begin position="964"/>
        <end position="992"/>
    </location>
</feature>
<dbReference type="Gene3D" id="3.30.1370.50">
    <property type="entry name" value="R3H-like domain"/>
    <property type="match status" value="1"/>
</dbReference>
<dbReference type="GO" id="GO:0005634">
    <property type="term" value="C:nucleus"/>
    <property type="evidence" value="ECO:0007669"/>
    <property type="project" value="UniProtKB-SubCell"/>
</dbReference>
<dbReference type="GO" id="GO:0000977">
    <property type="term" value="F:RNA polymerase II transcription regulatory region sequence-specific DNA binding"/>
    <property type="evidence" value="ECO:0007669"/>
    <property type="project" value="TreeGrafter"/>
</dbReference>
<dbReference type="GO" id="GO:0008270">
    <property type="term" value="F:zinc ion binding"/>
    <property type="evidence" value="ECO:0007669"/>
    <property type="project" value="UniProtKB-KW"/>
</dbReference>
<dbReference type="Pfam" id="PF01422">
    <property type="entry name" value="zf-NF-X1"/>
    <property type="match status" value="7"/>
</dbReference>
<dbReference type="AlphaFoldDB" id="A0A0H2RJS2"/>
<feature type="region of interest" description="Disordered" evidence="10">
    <location>
        <begin position="961"/>
        <end position="997"/>
    </location>
</feature>
<feature type="compositionally biased region" description="Low complexity" evidence="10">
    <location>
        <begin position="1035"/>
        <end position="1045"/>
    </location>
</feature>
<dbReference type="STRING" id="27342.A0A0H2RJS2"/>
<keyword evidence="6" id="KW-0862">Zinc</keyword>
<keyword evidence="9" id="KW-0539">Nucleus</keyword>
<dbReference type="EMBL" id="KQ086047">
    <property type="protein sequence ID" value="KLO09708.1"/>
    <property type="molecule type" value="Genomic_DNA"/>
</dbReference>
<dbReference type="InterPro" id="IPR036867">
    <property type="entry name" value="R3H_dom_sf"/>
</dbReference>
<evidence type="ECO:0000256" key="2">
    <source>
        <dbReference type="ARBA" id="ARBA00007269"/>
    </source>
</evidence>
<keyword evidence="13" id="KW-1185">Reference proteome</keyword>
<dbReference type="OrthoDB" id="6512771at2759"/>
<comment type="subcellular location">
    <subcellularLocation>
        <location evidence="1">Nucleus</location>
    </subcellularLocation>
</comment>
<dbReference type="InterPro" id="IPR034078">
    <property type="entry name" value="NFX1_fam"/>
</dbReference>
<evidence type="ECO:0000256" key="8">
    <source>
        <dbReference type="ARBA" id="ARBA00023163"/>
    </source>
</evidence>
<evidence type="ECO:0000256" key="3">
    <source>
        <dbReference type="ARBA" id="ARBA00022723"/>
    </source>
</evidence>
<evidence type="ECO:0000313" key="12">
    <source>
        <dbReference type="EMBL" id="KLO09708.1"/>
    </source>
</evidence>
<feature type="domain" description="R3H" evidence="11">
    <location>
        <begin position="891"/>
        <end position="953"/>
    </location>
</feature>
<evidence type="ECO:0000256" key="9">
    <source>
        <dbReference type="ARBA" id="ARBA00023242"/>
    </source>
</evidence>
<keyword evidence="8" id="KW-0804">Transcription</keyword>
<evidence type="ECO:0000256" key="5">
    <source>
        <dbReference type="ARBA" id="ARBA00022771"/>
    </source>
</evidence>
<evidence type="ECO:0000256" key="10">
    <source>
        <dbReference type="SAM" id="MobiDB-lite"/>
    </source>
</evidence>
<organism evidence="12 13">
    <name type="scientific">Schizopora paradoxa</name>
    <dbReference type="NCBI Taxonomy" id="27342"/>
    <lineage>
        <taxon>Eukaryota</taxon>
        <taxon>Fungi</taxon>
        <taxon>Dikarya</taxon>
        <taxon>Basidiomycota</taxon>
        <taxon>Agaricomycotina</taxon>
        <taxon>Agaricomycetes</taxon>
        <taxon>Hymenochaetales</taxon>
        <taxon>Schizoporaceae</taxon>
        <taxon>Schizopora</taxon>
    </lineage>
</organism>
<dbReference type="InterPro" id="IPR001374">
    <property type="entry name" value="R3H_dom"/>
</dbReference>
<keyword evidence="4" id="KW-0677">Repeat</keyword>
<dbReference type="InParanoid" id="A0A0H2RJS2"/>
<evidence type="ECO:0000256" key="6">
    <source>
        <dbReference type="ARBA" id="ARBA00022833"/>
    </source>
</evidence>
<comment type="similarity">
    <text evidence="2">Belongs to the NFX1 family.</text>
</comment>
<protein>
    <recommendedName>
        <fullName evidence="11">R3H domain-containing protein</fullName>
    </recommendedName>
</protein>
<evidence type="ECO:0000256" key="1">
    <source>
        <dbReference type="ARBA" id="ARBA00004123"/>
    </source>
</evidence>
<evidence type="ECO:0000256" key="4">
    <source>
        <dbReference type="ARBA" id="ARBA00022737"/>
    </source>
</evidence>
<keyword evidence="7" id="KW-0805">Transcription regulation</keyword>
<dbReference type="PANTHER" id="PTHR12360:SF12">
    <property type="entry name" value="TRANSCRIPTIONAL REPRESSOR NF-X1"/>
    <property type="match status" value="1"/>
</dbReference>
<feature type="compositionally biased region" description="Polar residues" evidence="10">
    <location>
        <begin position="20"/>
        <end position="36"/>
    </location>
</feature>
<sequence length="1069" mass="115486">MPEHFKDSAAASPDNPTLLGASSSSNVATPNAGDTVTQKKRRPRHRPRKDNQQVAGSSGDVPETGDVVEGAAGGQGQGDGQSQRPKSRQRNRPNKRERAAARERATAGQEQQAELPTLPSVESPSQLGDQHTQVGRQDDAHGPTVGPSRGGGRRRQINAKLTDVDSPSSNTTRGETRQRISRPAPPKEDTLTNRLIHSLKVPPYADCPICFNAIFPGQPIWCCSPSSEGADSDSASDSQCCYTPFHLKCIKQWATKSVKDLAEAYRARGEVDKTCEWRCPGCQRKRVEVPRSYRCFCGSTTDPSPSHISTPHSCGNPCSRTRACDHPCPLSCHPGPCPPCQVMRYLDCHCGREKKAFRCMDVSSLLSRFEASSLDRSTLDLSCGQICRKPLSCGNHYCESICHDGACGDCSIVELNKCYCGKSERTLKCGEGSPKECGIRGEDGSVDHWTGAYVCDKTCARLFDCGIHRCQKPCHAPSMDPARCPRSPSLITHCPCGKQLLIELEGGIRENCSAPIATCGNLCMKKLDGCDHVCAVPCHNGPCPPCRISVVMPCRCGSITRAMPCHEVSSSHIPIDILCEKPCPALRNCGRHQCNRICCPLASVVIAQKGKGKKRAQGQPQDTDILAGDEAKWHECDLVCGKWLGCGNHKCEERDHRGACRPCLRSSFEEMICYCGRTVLEPPVPCGTRISCTFPCTRPPPPCGHPRSPHSCHEDPTPCPPCPFLTSKPCACGKSSVSNVRCSQEKVSCGTKCDKMLSCGFHRCERLCHGDECGACTFACGKPRKLCLPMHHGCTAQCHAPAACSEDEPCSASITLYCPCGRIKRPSVCGRSTSNPGGREASQQVKCTNECAVAKRNAKLADALGISSDRARDGPQVTYPDTLATFARADPRFCLVVEKTFADFISSDKRAQLLPHMTESRRRFVNELAHVYRFDTQMVDQEPNRSVQIIRRVDTRIPKPLLSATVSPNNATSSKLMTAAPSSARVQTSAPPASSGRGWTFVVASAGAQAARSSAWGSPSGSGSQTPIRTPPPTAAANPANANPTRLVLSRKATPAQVEEGVPDDWENE</sequence>
<proteinExistence type="inferred from homology"/>
<feature type="compositionally biased region" description="Polar residues" evidence="10">
    <location>
        <begin position="120"/>
        <end position="135"/>
    </location>
</feature>
<dbReference type="SUPFAM" id="SSF82708">
    <property type="entry name" value="R3H domain"/>
    <property type="match status" value="1"/>
</dbReference>
<dbReference type="CDD" id="cd06008">
    <property type="entry name" value="NF-X1-zinc-finger"/>
    <property type="match status" value="5"/>
</dbReference>
<feature type="compositionally biased region" description="Basic and acidic residues" evidence="10">
    <location>
        <begin position="94"/>
        <end position="105"/>
    </location>
</feature>
<name>A0A0H2RJS2_9AGAM</name>
<dbReference type="SMART" id="SM00438">
    <property type="entry name" value="ZnF_NFX"/>
    <property type="match status" value="9"/>
</dbReference>
<keyword evidence="5" id="KW-0863">Zinc-finger</keyword>
<feature type="compositionally biased region" description="Basic residues" evidence="10">
    <location>
        <begin position="38"/>
        <end position="48"/>
    </location>
</feature>
<reference evidence="12 13" key="1">
    <citation type="submission" date="2015-04" db="EMBL/GenBank/DDBJ databases">
        <title>Complete genome sequence of Schizopora paradoxa KUC8140, a cosmopolitan wood degrader in East Asia.</title>
        <authorList>
            <consortium name="DOE Joint Genome Institute"/>
            <person name="Min B."/>
            <person name="Park H."/>
            <person name="Jang Y."/>
            <person name="Kim J.-J."/>
            <person name="Kim K.H."/>
            <person name="Pangilinan J."/>
            <person name="Lipzen A."/>
            <person name="Riley R."/>
            <person name="Grigoriev I.V."/>
            <person name="Spatafora J.W."/>
            <person name="Choi I.-G."/>
        </authorList>
    </citation>
    <scope>NUCLEOTIDE SEQUENCE [LARGE SCALE GENOMIC DNA]</scope>
    <source>
        <strain evidence="12 13">KUC8140</strain>
    </source>
</reference>
<dbReference type="GO" id="GO:0000122">
    <property type="term" value="P:negative regulation of transcription by RNA polymerase II"/>
    <property type="evidence" value="ECO:0007669"/>
    <property type="project" value="TreeGrafter"/>
</dbReference>
<feature type="region of interest" description="Disordered" evidence="10">
    <location>
        <begin position="1"/>
        <end position="191"/>
    </location>
</feature>
<dbReference type="Proteomes" id="UP000053477">
    <property type="component" value="Unassembled WGS sequence"/>
</dbReference>
<dbReference type="FunCoup" id="A0A0H2RJS2">
    <property type="interactions" value="748"/>
</dbReference>
<gene>
    <name evidence="12" type="ORF">SCHPADRAFT_1000079</name>
</gene>
<evidence type="ECO:0000259" key="11">
    <source>
        <dbReference type="PROSITE" id="PS51061"/>
    </source>
</evidence>
<evidence type="ECO:0000313" key="13">
    <source>
        <dbReference type="Proteomes" id="UP000053477"/>
    </source>
</evidence>
<accession>A0A0H2RJS2</accession>
<dbReference type="PROSITE" id="PS51061">
    <property type="entry name" value="R3H"/>
    <property type="match status" value="1"/>
</dbReference>
<evidence type="ECO:0000256" key="7">
    <source>
        <dbReference type="ARBA" id="ARBA00023015"/>
    </source>
</evidence>